<dbReference type="InterPro" id="IPR036514">
    <property type="entry name" value="SGNH_hydro_sf"/>
</dbReference>
<keyword evidence="3" id="KW-0378">Hydrolase</keyword>
<gene>
    <name evidence="3" type="ORF">HXN26_05095</name>
</gene>
<dbReference type="EMBL" id="JABZSJ010000020">
    <property type="protein sequence ID" value="MBF1384217.1"/>
    <property type="molecule type" value="Genomic_DNA"/>
</dbReference>
<reference evidence="3" key="1">
    <citation type="submission" date="2020-04" db="EMBL/GenBank/DDBJ databases">
        <title>Deep metagenomics examines the oral microbiome during advanced dental caries in children, revealing novel taxa and co-occurrences with host molecules.</title>
        <authorList>
            <person name="Baker J.L."/>
            <person name="Morton J.T."/>
            <person name="Dinis M."/>
            <person name="Alvarez R."/>
            <person name="Tran N.C."/>
            <person name="Knight R."/>
            <person name="Edlund A."/>
        </authorList>
    </citation>
    <scope>NUCLEOTIDE SEQUENCE</scope>
    <source>
        <strain evidence="3">JCVI_44_bin.5</strain>
    </source>
</reference>
<name>A0A930HM79_9BACT</name>
<feature type="signal peptide" evidence="1">
    <location>
        <begin position="1"/>
        <end position="18"/>
    </location>
</feature>
<keyword evidence="1" id="KW-0732">Signal</keyword>
<dbReference type="InterPro" id="IPR013830">
    <property type="entry name" value="SGNH_hydro"/>
</dbReference>
<organism evidence="3 4">
    <name type="scientific">Prevotella aurantiaca</name>
    <dbReference type="NCBI Taxonomy" id="596085"/>
    <lineage>
        <taxon>Bacteria</taxon>
        <taxon>Pseudomonadati</taxon>
        <taxon>Bacteroidota</taxon>
        <taxon>Bacteroidia</taxon>
        <taxon>Bacteroidales</taxon>
        <taxon>Prevotellaceae</taxon>
        <taxon>Prevotella</taxon>
    </lineage>
</organism>
<evidence type="ECO:0000313" key="4">
    <source>
        <dbReference type="Proteomes" id="UP000771736"/>
    </source>
</evidence>
<comment type="caution">
    <text evidence="3">The sequence shown here is derived from an EMBL/GenBank/DDBJ whole genome shotgun (WGS) entry which is preliminary data.</text>
</comment>
<dbReference type="GO" id="GO:0016788">
    <property type="term" value="F:hydrolase activity, acting on ester bonds"/>
    <property type="evidence" value="ECO:0007669"/>
    <property type="project" value="UniProtKB-ARBA"/>
</dbReference>
<dbReference type="SUPFAM" id="SSF52266">
    <property type="entry name" value="SGNH hydrolase"/>
    <property type="match status" value="1"/>
</dbReference>
<evidence type="ECO:0000256" key="1">
    <source>
        <dbReference type="SAM" id="SignalP"/>
    </source>
</evidence>
<proteinExistence type="predicted"/>
<dbReference type="CDD" id="cd01830">
    <property type="entry name" value="XynE_like"/>
    <property type="match status" value="1"/>
</dbReference>
<evidence type="ECO:0000259" key="2">
    <source>
        <dbReference type="Pfam" id="PF13472"/>
    </source>
</evidence>
<accession>A0A930HM79</accession>
<sequence>MRNILSVLLLFFCLTTNAQQKHWVGTWASAPQTVDKSFMPYNNKMDNRSVRQVVKVSIGGEVLRLRLSNEFSTEPVTIESVYIAKAGEGPDIQKSSVRYLKFANKEGVTIPAGKAVFSDEALFELQPLERIAITINYLKAPKVPTVHMGSRTTSYVYKGKSNTNTNFQHVFHEDHWFNISAIDVLDSKASSIAILGNSITDGKGSTNDAQNRWPDFFSAALHVAESEKTGVLNLGIGDNRVMSVGLGEPGKERFDRDILEQRGLRAVIIFEAINDIGTSKNPEETARQLIAAYQEMIKKAHLKGLKVYMGTITPFEGCKGYYTEARNQARKVVNKWIRTTHDIDGYIDFDALMRNPESPEQLRKEWQSGDWLHPNPDGYKAMGEYAAKVIMALEHEAASKTNR</sequence>
<dbReference type="AlphaFoldDB" id="A0A930HM79"/>
<dbReference type="Gene3D" id="3.40.50.1110">
    <property type="entry name" value="SGNH hydrolase"/>
    <property type="match status" value="1"/>
</dbReference>
<dbReference type="PANTHER" id="PTHR43784">
    <property type="entry name" value="GDSL-LIKE LIPASE/ACYLHYDROLASE, PUTATIVE (AFU_ORTHOLOGUE AFUA_2G00820)-RELATED"/>
    <property type="match status" value="1"/>
</dbReference>
<feature type="chain" id="PRO_5037480769" evidence="1">
    <location>
        <begin position="19"/>
        <end position="403"/>
    </location>
</feature>
<dbReference type="Pfam" id="PF13472">
    <property type="entry name" value="Lipase_GDSL_2"/>
    <property type="match status" value="1"/>
</dbReference>
<dbReference type="Proteomes" id="UP000771736">
    <property type="component" value="Unassembled WGS sequence"/>
</dbReference>
<dbReference type="PANTHER" id="PTHR43784:SF2">
    <property type="entry name" value="GDSL-LIKE LIPASE_ACYLHYDROLASE, PUTATIVE (AFU_ORTHOLOGUE AFUA_2G00820)-RELATED"/>
    <property type="match status" value="1"/>
</dbReference>
<dbReference type="RefSeq" id="WP_273159296.1">
    <property type="nucleotide sequence ID" value="NZ_JABZSJ010000020.1"/>
</dbReference>
<dbReference type="InterPro" id="IPR053140">
    <property type="entry name" value="GDSL_Rv0518-like"/>
</dbReference>
<evidence type="ECO:0000313" key="3">
    <source>
        <dbReference type="EMBL" id="MBF1384217.1"/>
    </source>
</evidence>
<feature type="domain" description="SGNH hydrolase-type esterase" evidence="2">
    <location>
        <begin position="195"/>
        <end position="381"/>
    </location>
</feature>
<protein>
    <submittedName>
        <fullName evidence="3">SGNH/GDSL hydrolase family protein</fullName>
    </submittedName>
</protein>